<gene>
    <name evidence="2" type="ORF">FRZ32_14545</name>
</gene>
<dbReference type="AlphaFoldDB" id="A0A5C6TYJ1"/>
<protein>
    <recommendedName>
        <fullName evidence="4">BcpO-related WXXGXW repeat protein</fullName>
    </recommendedName>
</protein>
<name>A0A5C6TYJ1_9SPHN</name>
<proteinExistence type="predicted"/>
<organism evidence="2 3">
    <name type="scientific">Allosphingosinicella ginsenosidimutans</name>
    <dbReference type="NCBI Taxonomy" id="1176539"/>
    <lineage>
        <taxon>Bacteria</taxon>
        <taxon>Pseudomonadati</taxon>
        <taxon>Pseudomonadota</taxon>
        <taxon>Alphaproteobacteria</taxon>
        <taxon>Sphingomonadales</taxon>
        <taxon>Sphingomonadaceae</taxon>
        <taxon>Allosphingosinicella</taxon>
    </lineage>
</organism>
<keyword evidence="1" id="KW-0732">Signal</keyword>
<feature type="signal peptide" evidence="1">
    <location>
        <begin position="1"/>
        <end position="26"/>
    </location>
</feature>
<comment type="caution">
    <text evidence="2">The sequence shown here is derived from an EMBL/GenBank/DDBJ whole genome shotgun (WGS) entry which is preliminary data.</text>
</comment>
<dbReference type="RefSeq" id="WP_147044179.1">
    <property type="nucleotide sequence ID" value="NZ_BAABIR010000001.1"/>
</dbReference>
<feature type="chain" id="PRO_5022944628" description="BcpO-related WXXGXW repeat protein" evidence="1">
    <location>
        <begin position="27"/>
        <end position="95"/>
    </location>
</feature>
<evidence type="ECO:0000256" key="1">
    <source>
        <dbReference type="SAM" id="SignalP"/>
    </source>
</evidence>
<evidence type="ECO:0000313" key="2">
    <source>
        <dbReference type="EMBL" id="TXC64756.1"/>
    </source>
</evidence>
<dbReference type="OrthoDB" id="10019535at2"/>
<evidence type="ECO:0000313" key="3">
    <source>
        <dbReference type="Proteomes" id="UP000321249"/>
    </source>
</evidence>
<evidence type="ECO:0008006" key="4">
    <source>
        <dbReference type="Google" id="ProtNLM"/>
    </source>
</evidence>
<sequence length="95" mass="11352">MKLLPMIAAAGVAASLIAIPASPASAQRGYYDRHHRGGPGWNRWRERRVAGPGWYGPVWHGVRGPHYGWYRWNNRFYRNCSWRWGRHHRRVWRCW</sequence>
<keyword evidence="3" id="KW-1185">Reference proteome</keyword>
<dbReference type="Proteomes" id="UP000321249">
    <property type="component" value="Unassembled WGS sequence"/>
</dbReference>
<reference evidence="2 3" key="1">
    <citation type="journal article" date="2015" name="J. Microbiol.">
        <title>Sphingosinicella ginsenosidimutans sp. nov., with ginsenoside converting activity.</title>
        <authorList>
            <person name="Kim J.K."/>
            <person name="Kang M.S."/>
            <person name="Park S.C."/>
            <person name="Kim K.M."/>
            <person name="Choi K."/>
            <person name="Yoon M.H."/>
            <person name="Im W.T."/>
        </authorList>
    </citation>
    <scope>NUCLEOTIDE SEQUENCE [LARGE SCALE GENOMIC DNA]</scope>
    <source>
        <strain evidence="2 3">BS-11</strain>
    </source>
</reference>
<accession>A0A5C6TYJ1</accession>
<dbReference type="EMBL" id="VOQQ01000001">
    <property type="protein sequence ID" value="TXC64756.1"/>
    <property type="molecule type" value="Genomic_DNA"/>
</dbReference>